<evidence type="ECO:0000313" key="2">
    <source>
        <dbReference type="Proteomes" id="UP000191931"/>
    </source>
</evidence>
<accession>A0A1W1HGL2</accession>
<proteinExistence type="predicted"/>
<reference evidence="1 2" key="1">
    <citation type="submission" date="2017-03" db="EMBL/GenBank/DDBJ databases">
        <authorList>
            <person name="Afonso C.L."/>
            <person name="Miller P.J."/>
            <person name="Scott M.A."/>
            <person name="Spackman E."/>
            <person name="Goraichik I."/>
            <person name="Dimitrov K.M."/>
            <person name="Suarez D.L."/>
            <person name="Swayne D.E."/>
        </authorList>
    </citation>
    <scope>NUCLEOTIDE SEQUENCE [LARGE SCALE GENOMIC DNA]</scope>
    <source>
        <strain evidence="1">PRJEB14757</strain>
    </source>
</reference>
<protein>
    <submittedName>
        <fullName evidence="1">Uncharacterized protein</fullName>
    </submittedName>
</protein>
<dbReference type="STRING" id="1246637.MTBBW1_410006"/>
<evidence type="ECO:0000313" key="1">
    <source>
        <dbReference type="EMBL" id="SLM31651.1"/>
    </source>
</evidence>
<dbReference type="AlphaFoldDB" id="A0A1W1HGL2"/>
<gene>
    <name evidence="1" type="ORF">MTBBW1_410006</name>
</gene>
<sequence length="59" mass="6867">MIDYVSITPKYKNDSHFHGKKQSLTETLSSKNASWHACKDMKGRTHENIDYKRDCINHG</sequence>
<name>A0A1W1HGL2_9BACT</name>
<organism evidence="1 2">
    <name type="scientific">Desulfamplus magnetovallimortis</name>
    <dbReference type="NCBI Taxonomy" id="1246637"/>
    <lineage>
        <taxon>Bacteria</taxon>
        <taxon>Pseudomonadati</taxon>
        <taxon>Thermodesulfobacteriota</taxon>
        <taxon>Desulfobacteria</taxon>
        <taxon>Desulfobacterales</taxon>
        <taxon>Desulfobacteraceae</taxon>
        <taxon>Desulfamplus</taxon>
    </lineage>
</organism>
<keyword evidence="2" id="KW-1185">Reference proteome</keyword>
<dbReference type="EMBL" id="FWEV01000283">
    <property type="protein sequence ID" value="SLM31651.1"/>
    <property type="molecule type" value="Genomic_DNA"/>
</dbReference>
<dbReference type="Proteomes" id="UP000191931">
    <property type="component" value="Unassembled WGS sequence"/>
</dbReference>